<dbReference type="EMBL" id="LK052906">
    <property type="protein sequence ID" value="CDR46081.1"/>
    <property type="molecule type" value="Genomic_DNA"/>
</dbReference>
<dbReference type="SMART" id="SM00382">
    <property type="entry name" value="AAA"/>
    <property type="match status" value="1"/>
</dbReference>
<organism evidence="4">
    <name type="scientific">Cyberlindnera fabianii</name>
    <name type="common">Yeast</name>
    <name type="synonym">Hansenula fabianii</name>
    <dbReference type="NCBI Taxonomy" id="36022"/>
    <lineage>
        <taxon>Eukaryota</taxon>
        <taxon>Fungi</taxon>
        <taxon>Dikarya</taxon>
        <taxon>Ascomycota</taxon>
        <taxon>Saccharomycotina</taxon>
        <taxon>Saccharomycetes</taxon>
        <taxon>Phaffomycetales</taxon>
        <taxon>Phaffomycetaceae</taxon>
        <taxon>Cyberlindnera</taxon>
    </lineage>
</organism>
<dbReference type="VEuPathDB" id="FungiDB:BON22_5328"/>
<dbReference type="SUPFAM" id="SSF52540">
    <property type="entry name" value="P-loop containing nucleoside triphosphate hydrolases"/>
    <property type="match status" value="1"/>
</dbReference>
<name>A0A061B9R9_CYBFA</name>
<dbReference type="InterPro" id="IPR027417">
    <property type="entry name" value="P-loop_NTPase"/>
</dbReference>
<dbReference type="AlphaFoldDB" id="A0A061B9R9"/>
<keyword evidence="1" id="KW-0547">Nucleotide-binding</keyword>
<dbReference type="CDD" id="cd00267">
    <property type="entry name" value="ABC_ATPase"/>
    <property type="match status" value="1"/>
</dbReference>
<keyword evidence="2" id="KW-0067">ATP-binding</keyword>
<sequence length="319" mass="35588">MSSSTSAIKTEHLTYKFANKKVGLADIDIDLPWGSRCLLIGSNGAGKSTLLKLLAGKTLSSMGSISIGGNDPFKGGTDASSITTYLGTEWAANPVVRRDIPVTVLIDSIGGSTFPERRDELVDLLDIDLSWRLHQVSDGERRRVQLAMGLLKPWKVLLLDEVTVDLDVLVRQRLLSFLKRETESRECSIVYATHIFDGLGKWPTHVVHLQSGKVIANLKYGEQIVYTSGDDADGNDGDNIQQSIEDPIVRIEDQNLIKIQPLHSLHPLALEWLREDLLSRGTREEDKTRPKWDDLQKQLSMYFDGGDRVTGYFKTTRSI</sequence>
<dbReference type="InterPro" id="IPR003439">
    <property type="entry name" value="ABC_transporter-like_ATP-bd"/>
</dbReference>
<dbReference type="InterPro" id="IPR003593">
    <property type="entry name" value="AAA+_ATPase"/>
</dbReference>
<evidence type="ECO:0000256" key="2">
    <source>
        <dbReference type="ARBA" id="ARBA00022840"/>
    </source>
</evidence>
<dbReference type="GO" id="GO:0016887">
    <property type="term" value="F:ATP hydrolysis activity"/>
    <property type="evidence" value="ECO:0007669"/>
    <property type="project" value="InterPro"/>
</dbReference>
<dbReference type="OrthoDB" id="6512918at2759"/>
<evidence type="ECO:0000313" key="4">
    <source>
        <dbReference type="EMBL" id="CDR46081.1"/>
    </source>
</evidence>
<dbReference type="PANTHER" id="PTHR43158">
    <property type="entry name" value="SKFA PEPTIDE EXPORT ATP-BINDING PROTEIN SKFE"/>
    <property type="match status" value="1"/>
</dbReference>
<protein>
    <submittedName>
        <fullName evidence="4">CYFA0S21e02322g1_1</fullName>
    </submittedName>
</protein>
<evidence type="ECO:0000256" key="1">
    <source>
        <dbReference type="ARBA" id="ARBA00022741"/>
    </source>
</evidence>
<dbReference type="PhylomeDB" id="A0A061B9R9"/>
<proteinExistence type="predicted"/>
<dbReference type="Gene3D" id="3.40.50.300">
    <property type="entry name" value="P-loop containing nucleotide triphosphate hydrolases"/>
    <property type="match status" value="1"/>
</dbReference>
<reference evidence="4" key="1">
    <citation type="journal article" date="2014" name="Genome Announc.">
        <title>Genome sequence of the yeast Cyberlindnera fabianii (Hansenula fabianii).</title>
        <authorList>
            <person name="Freel K.C."/>
            <person name="Sarilar V."/>
            <person name="Neuveglise C."/>
            <person name="Devillers H."/>
            <person name="Friedrich A."/>
            <person name="Schacherer J."/>
        </authorList>
    </citation>
    <scope>NUCLEOTIDE SEQUENCE</scope>
    <source>
        <strain evidence="4">YJS4271</strain>
    </source>
</reference>
<feature type="domain" description="ABC transporter" evidence="3">
    <location>
        <begin position="8"/>
        <end position="236"/>
    </location>
</feature>
<dbReference type="PANTHER" id="PTHR43158:SF2">
    <property type="entry name" value="SKFA PEPTIDE EXPORT ATP-BINDING PROTEIN SKFE"/>
    <property type="match status" value="1"/>
</dbReference>
<accession>A0A061B9R9</accession>
<dbReference type="GO" id="GO:0005524">
    <property type="term" value="F:ATP binding"/>
    <property type="evidence" value="ECO:0007669"/>
    <property type="project" value="UniProtKB-KW"/>
</dbReference>
<gene>
    <name evidence="4" type="ORF">CYFA0S_21e02322g</name>
</gene>
<evidence type="ECO:0000259" key="3">
    <source>
        <dbReference type="PROSITE" id="PS50893"/>
    </source>
</evidence>
<dbReference type="Pfam" id="PF00005">
    <property type="entry name" value="ABC_tran"/>
    <property type="match status" value="1"/>
</dbReference>
<dbReference type="PROSITE" id="PS50893">
    <property type="entry name" value="ABC_TRANSPORTER_2"/>
    <property type="match status" value="1"/>
</dbReference>